<dbReference type="AlphaFoldDB" id="A0A0A3YJ43"/>
<evidence type="ECO:0000313" key="3">
    <source>
        <dbReference type="Proteomes" id="UP000030377"/>
    </source>
</evidence>
<dbReference type="RefSeq" id="WP_038943316.1">
    <property type="nucleotide sequence ID" value="NZ_JALJYT010000001.1"/>
</dbReference>
<gene>
    <name evidence="2" type="ORF">MA20_43115</name>
</gene>
<organism evidence="2 3">
    <name type="scientific">Bradyrhizobium japonicum</name>
    <dbReference type="NCBI Taxonomy" id="375"/>
    <lineage>
        <taxon>Bacteria</taxon>
        <taxon>Pseudomonadati</taxon>
        <taxon>Pseudomonadota</taxon>
        <taxon>Alphaproteobacteria</taxon>
        <taxon>Hyphomicrobiales</taxon>
        <taxon>Nitrobacteraceae</taxon>
        <taxon>Bradyrhizobium</taxon>
    </lineage>
</organism>
<comment type="caution">
    <text evidence="2">The sequence shown here is derived from an EMBL/GenBank/DDBJ whole genome shotgun (WGS) entry which is preliminary data.</text>
</comment>
<evidence type="ECO:0000313" key="2">
    <source>
        <dbReference type="EMBL" id="KGT73738.1"/>
    </source>
</evidence>
<reference evidence="2 3" key="1">
    <citation type="submission" date="2014-09" db="EMBL/GenBank/DDBJ databases">
        <title>Draft genome of Bradyrhizobium japonicum Is-34.</title>
        <authorList>
            <person name="Tsurumaru H."/>
            <person name="Yamakawa T."/>
            <person name="Hashimoto S."/>
            <person name="Okizaki K."/>
            <person name="Kanesaki Y."/>
            <person name="Yoshikawa H."/>
            <person name="Yajima S."/>
        </authorList>
    </citation>
    <scope>NUCLEOTIDE SEQUENCE [LARGE SCALE GENOMIC DNA]</scope>
    <source>
        <strain evidence="2 3">Is-34</strain>
    </source>
</reference>
<sequence>MNIHYNGTTGQIMSYGFGADHGDGFEDSHFPGCKVAIIPDQPIDARTQRFDAGTWKVVDKDVPDPPPDRMWQVRGAVISELTETDRFVLPDFPISETARAAWVDYRKALRDSSKGRATPADVLSVIPSRPDGVDGFQWLRSQLAAPGA</sequence>
<dbReference type="Proteomes" id="UP000030377">
    <property type="component" value="Unassembled WGS sequence"/>
</dbReference>
<protein>
    <recommendedName>
        <fullName evidence="1">Phage tail assembly chaperone-like domain-containing protein</fullName>
    </recommendedName>
</protein>
<feature type="domain" description="Phage tail assembly chaperone-like" evidence="1">
    <location>
        <begin position="80"/>
        <end position="122"/>
    </location>
</feature>
<dbReference type="Pfam" id="PF16778">
    <property type="entry name" value="Phage_tail_APC"/>
    <property type="match status" value="1"/>
</dbReference>
<name>A0A0A3YJ43_BRAJP</name>
<evidence type="ECO:0000259" key="1">
    <source>
        <dbReference type="Pfam" id="PF16778"/>
    </source>
</evidence>
<dbReference type="Gene3D" id="6.10.140.1310">
    <property type="match status" value="1"/>
</dbReference>
<proteinExistence type="predicted"/>
<accession>A0A0A3YJ43</accession>
<dbReference type="EMBL" id="JRPN01000042">
    <property type="protein sequence ID" value="KGT73738.1"/>
    <property type="molecule type" value="Genomic_DNA"/>
</dbReference>
<dbReference type="InterPro" id="IPR031893">
    <property type="entry name" value="Phage_tail_APC"/>
</dbReference>